<gene>
    <name evidence="3" type="ORF">KILIM_051_00450</name>
</gene>
<accession>K6WXU1</accession>
<dbReference type="InterPro" id="IPR004360">
    <property type="entry name" value="Glyas_Fos-R_dOase_dom"/>
</dbReference>
<dbReference type="Proteomes" id="UP000008366">
    <property type="component" value="Unassembled WGS sequence"/>
</dbReference>
<dbReference type="InterPro" id="IPR029068">
    <property type="entry name" value="Glyas_Bleomycin-R_OHBP_Dase"/>
</dbReference>
<dbReference type="AlphaFoldDB" id="K6WXU1"/>
<dbReference type="eggNOG" id="COG0346">
    <property type="taxonomic scope" value="Bacteria"/>
</dbReference>
<protein>
    <recommendedName>
        <fullName evidence="2">Glyoxalase/fosfomycin resistance/dioxygenase domain-containing protein</fullName>
    </recommendedName>
</protein>
<name>K6WXU1_9MICO</name>
<evidence type="ECO:0000259" key="2">
    <source>
        <dbReference type="Pfam" id="PF00903"/>
    </source>
</evidence>
<evidence type="ECO:0000256" key="1">
    <source>
        <dbReference type="SAM" id="MobiDB-lite"/>
    </source>
</evidence>
<dbReference type="OrthoDB" id="2453533at2"/>
<comment type="caution">
    <text evidence="3">The sequence shown here is derived from an EMBL/GenBank/DDBJ whole genome shotgun (WGS) entry which is preliminary data.</text>
</comment>
<keyword evidence="4" id="KW-1185">Reference proteome</keyword>
<dbReference type="RefSeq" id="WP_006593434.1">
    <property type="nucleotide sequence ID" value="NZ_BAHD01000051.1"/>
</dbReference>
<dbReference type="Pfam" id="PF00903">
    <property type="entry name" value="Glyoxalase"/>
    <property type="match status" value="1"/>
</dbReference>
<sequence length="180" mass="19635">MAQLLGMTIAINAGDIDDVLDFYTRVFGRGPDTAPMDDFLEWQICPGTWLQLSTGHDRPGANNARMRFEVRDIDEAVGRMAQAQVPIGEIVRVPEVVAFANFSDNWGNALGFYQLLSARQLTTAEERRLQEAEHAARQAARDSADQQTEAAEIIDERAAKLPPIPADGSVPGQTGPTRAG</sequence>
<feature type="region of interest" description="Disordered" evidence="1">
    <location>
        <begin position="133"/>
        <end position="180"/>
    </location>
</feature>
<feature type="domain" description="Glyoxalase/fosfomycin resistance/dioxygenase" evidence="2">
    <location>
        <begin position="9"/>
        <end position="110"/>
    </location>
</feature>
<feature type="compositionally biased region" description="Polar residues" evidence="1">
    <location>
        <begin position="171"/>
        <end position="180"/>
    </location>
</feature>
<organism evidence="3 4">
    <name type="scientific">Kineosphaera limosa NBRC 100340</name>
    <dbReference type="NCBI Taxonomy" id="1184609"/>
    <lineage>
        <taxon>Bacteria</taxon>
        <taxon>Bacillati</taxon>
        <taxon>Actinomycetota</taxon>
        <taxon>Actinomycetes</taxon>
        <taxon>Micrococcales</taxon>
        <taxon>Dermatophilaceae</taxon>
        <taxon>Kineosphaera</taxon>
    </lineage>
</organism>
<dbReference type="EMBL" id="BAHD01000051">
    <property type="protein sequence ID" value="GAB96902.1"/>
    <property type="molecule type" value="Genomic_DNA"/>
</dbReference>
<dbReference type="SUPFAM" id="SSF54593">
    <property type="entry name" value="Glyoxalase/Bleomycin resistance protein/Dihydroxybiphenyl dioxygenase"/>
    <property type="match status" value="1"/>
</dbReference>
<dbReference type="Gene3D" id="3.10.180.10">
    <property type="entry name" value="2,3-Dihydroxybiphenyl 1,2-Dioxygenase, domain 1"/>
    <property type="match status" value="1"/>
</dbReference>
<feature type="compositionally biased region" description="Basic and acidic residues" evidence="1">
    <location>
        <begin position="133"/>
        <end position="144"/>
    </location>
</feature>
<reference evidence="3 4" key="1">
    <citation type="submission" date="2012-08" db="EMBL/GenBank/DDBJ databases">
        <title>Whole genome shotgun sequence of Kineosphaera limosa NBRC 100340.</title>
        <authorList>
            <person name="Yoshida I."/>
            <person name="Isaki S."/>
            <person name="Hosoyama A."/>
            <person name="Tsuchikane K."/>
            <person name="Katsumata H."/>
            <person name="Ando Y."/>
            <person name="Ohji S."/>
            <person name="Hamada M."/>
            <person name="Tamura T."/>
            <person name="Yamazoe A."/>
            <person name="Yamazaki S."/>
            <person name="Fujita N."/>
        </authorList>
    </citation>
    <scope>NUCLEOTIDE SEQUENCE [LARGE SCALE GENOMIC DNA]</scope>
    <source>
        <strain evidence="3 4">NBRC 100340</strain>
    </source>
</reference>
<evidence type="ECO:0000313" key="3">
    <source>
        <dbReference type="EMBL" id="GAB96902.1"/>
    </source>
</evidence>
<evidence type="ECO:0000313" key="4">
    <source>
        <dbReference type="Proteomes" id="UP000008366"/>
    </source>
</evidence>
<dbReference type="CDD" id="cd06587">
    <property type="entry name" value="VOC"/>
    <property type="match status" value="1"/>
</dbReference>
<proteinExistence type="predicted"/>